<evidence type="ECO:0000313" key="1">
    <source>
        <dbReference type="EMBL" id="GAG83556.1"/>
    </source>
</evidence>
<proteinExistence type="predicted"/>
<gene>
    <name evidence="1" type="ORF">S01H4_33937</name>
</gene>
<sequence>HVYPKHVELINMAKESARKIIICEPYAVKPKEINARDRVFKIIIYFGKFLPISIIKIIDFLFLDNDGINPYHKRDKWSFNFKSLKEFYKTMGFNRYFCLLDEYIGVWESSVPLYFEKSSNK</sequence>
<comment type="caution">
    <text evidence="1">The sequence shown here is derived from an EMBL/GenBank/DDBJ whole genome shotgun (WGS) entry which is preliminary data.</text>
</comment>
<name>X1CH51_9ZZZZ</name>
<dbReference type="AlphaFoldDB" id="X1CH51"/>
<protein>
    <submittedName>
        <fullName evidence="1">Uncharacterized protein</fullName>
    </submittedName>
</protein>
<feature type="non-terminal residue" evidence="1">
    <location>
        <position position="1"/>
    </location>
</feature>
<reference evidence="1" key="1">
    <citation type="journal article" date="2014" name="Front. Microbiol.">
        <title>High frequency of phylogenetically diverse reductive dehalogenase-homologous genes in deep subseafloor sedimentary metagenomes.</title>
        <authorList>
            <person name="Kawai M."/>
            <person name="Futagami T."/>
            <person name="Toyoda A."/>
            <person name="Takaki Y."/>
            <person name="Nishi S."/>
            <person name="Hori S."/>
            <person name="Arai W."/>
            <person name="Tsubouchi T."/>
            <person name="Morono Y."/>
            <person name="Uchiyama I."/>
            <person name="Ito T."/>
            <person name="Fujiyama A."/>
            <person name="Inagaki F."/>
            <person name="Takami H."/>
        </authorList>
    </citation>
    <scope>NUCLEOTIDE SEQUENCE</scope>
    <source>
        <strain evidence="1">Expedition CK06-06</strain>
    </source>
</reference>
<organism evidence="1">
    <name type="scientific">marine sediment metagenome</name>
    <dbReference type="NCBI Taxonomy" id="412755"/>
    <lineage>
        <taxon>unclassified sequences</taxon>
        <taxon>metagenomes</taxon>
        <taxon>ecological metagenomes</taxon>
    </lineage>
</organism>
<dbReference type="EMBL" id="BART01017913">
    <property type="protein sequence ID" value="GAG83556.1"/>
    <property type="molecule type" value="Genomic_DNA"/>
</dbReference>
<accession>X1CH51</accession>